<evidence type="ECO:0000256" key="1">
    <source>
        <dbReference type="SAM" id="MobiDB-lite"/>
    </source>
</evidence>
<feature type="region of interest" description="Disordered" evidence="1">
    <location>
        <begin position="1"/>
        <end position="28"/>
    </location>
</feature>
<accession>A0AAD5REN8</accession>
<protein>
    <submittedName>
        <fullName evidence="2">Uncharacterized protein</fullName>
    </submittedName>
</protein>
<evidence type="ECO:0000313" key="2">
    <source>
        <dbReference type="EMBL" id="KAJ1374730.1"/>
    </source>
</evidence>
<dbReference type="EMBL" id="JAHQIW010007482">
    <property type="protein sequence ID" value="KAJ1374730.1"/>
    <property type="molecule type" value="Genomic_DNA"/>
</dbReference>
<dbReference type="Gene3D" id="3.30.1370.10">
    <property type="entry name" value="K Homology domain, type 1"/>
    <property type="match status" value="1"/>
</dbReference>
<proteinExistence type="predicted"/>
<dbReference type="AlphaFoldDB" id="A0AAD5REN8"/>
<dbReference type="InterPro" id="IPR036612">
    <property type="entry name" value="KH_dom_type_1_sf"/>
</dbReference>
<name>A0AAD5REN8_PARTN</name>
<evidence type="ECO:0000313" key="3">
    <source>
        <dbReference type="Proteomes" id="UP001196413"/>
    </source>
</evidence>
<gene>
    <name evidence="2" type="ORF">KIN20_037487</name>
</gene>
<keyword evidence="3" id="KW-1185">Reference proteome</keyword>
<feature type="compositionally biased region" description="Basic and acidic residues" evidence="1">
    <location>
        <begin position="1"/>
        <end position="17"/>
    </location>
</feature>
<organism evidence="2 3">
    <name type="scientific">Parelaphostrongylus tenuis</name>
    <name type="common">Meningeal worm</name>
    <dbReference type="NCBI Taxonomy" id="148309"/>
    <lineage>
        <taxon>Eukaryota</taxon>
        <taxon>Metazoa</taxon>
        <taxon>Ecdysozoa</taxon>
        <taxon>Nematoda</taxon>
        <taxon>Chromadorea</taxon>
        <taxon>Rhabditida</taxon>
        <taxon>Rhabditina</taxon>
        <taxon>Rhabditomorpha</taxon>
        <taxon>Strongyloidea</taxon>
        <taxon>Metastrongylidae</taxon>
        <taxon>Parelaphostrongylus</taxon>
    </lineage>
</organism>
<reference evidence="2" key="1">
    <citation type="submission" date="2021-06" db="EMBL/GenBank/DDBJ databases">
        <title>Parelaphostrongylus tenuis whole genome reference sequence.</title>
        <authorList>
            <person name="Garwood T.J."/>
            <person name="Larsen P.A."/>
            <person name="Fountain-Jones N.M."/>
            <person name="Garbe J.R."/>
            <person name="Macchietto M.G."/>
            <person name="Kania S.A."/>
            <person name="Gerhold R.W."/>
            <person name="Richards J.E."/>
            <person name="Wolf T.M."/>
        </authorList>
    </citation>
    <scope>NUCLEOTIDE SEQUENCE</scope>
    <source>
        <strain evidence="2">MNPRO001-30</strain>
        <tissue evidence="2">Meninges</tissue>
    </source>
</reference>
<sequence>MKPRFADGDNTTKHTDLLQHVTTSDNSSGHADKLLQEFVVLELTETPAAQLAKMTGDGAWNEFIRKTFDDNSIFEQIAKKVVLFYPKTSVHKRSSANQCGQNPLKNVLLEEVNPDNISVLGENCDRMLLDKNCCEPELEHFNEDTHVLIEAQSPTYDQCLSLIEQAKKRISDMLTPEYDNQKREQLLQLAILNGTYERRMPLK</sequence>
<dbReference type="Proteomes" id="UP001196413">
    <property type="component" value="Unassembled WGS sequence"/>
</dbReference>
<dbReference type="GO" id="GO:0003723">
    <property type="term" value="F:RNA binding"/>
    <property type="evidence" value="ECO:0007669"/>
    <property type="project" value="InterPro"/>
</dbReference>
<comment type="caution">
    <text evidence="2">The sequence shown here is derived from an EMBL/GenBank/DDBJ whole genome shotgun (WGS) entry which is preliminary data.</text>
</comment>